<name>A0ABR8W8R5_9BACL</name>
<dbReference type="SUPFAM" id="SSF46689">
    <property type="entry name" value="Homeodomain-like"/>
    <property type="match status" value="2"/>
</dbReference>
<comment type="caution">
    <text evidence="7">The sequence shown here is derived from an EMBL/GenBank/DDBJ whole genome shotgun (WGS) entry which is preliminary data.</text>
</comment>
<keyword evidence="4" id="KW-0597">Phosphoprotein</keyword>
<evidence type="ECO:0000256" key="3">
    <source>
        <dbReference type="ARBA" id="ARBA00023163"/>
    </source>
</evidence>
<dbReference type="InterPro" id="IPR009057">
    <property type="entry name" value="Homeodomain-like_sf"/>
</dbReference>
<evidence type="ECO:0000256" key="1">
    <source>
        <dbReference type="ARBA" id="ARBA00023015"/>
    </source>
</evidence>
<dbReference type="InterPro" id="IPR018060">
    <property type="entry name" value="HTH_AraC"/>
</dbReference>
<keyword evidence="1" id="KW-0805">Transcription regulation</keyword>
<dbReference type="EMBL" id="JACSPU010000001">
    <property type="protein sequence ID" value="MBD8013413.1"/>
    <property type="molecule type" value="Genomic_DNA"/>
</dbReference>
<dbReference type="SMART" id="SM00448">
    <property type="entry name" value="REC"/>
    <property type="match status" value="1"/>
</dbReference>
<dbReference type="PANTHER" id="PTHR43280:SF10">
    <property type="entry name" value="REGULATORY PROTEIN POCR"/>
    <property type="match status" value="1"/>
</dbReference>
<dbReference type="InterPro" id="IPR001789">
    <property type="entry name" value="Sig_transdc_resp-reg_receiver"/>
</dbReference>
<keyword evidence="2" id="KW-0238">DNA-binding</keyword>
<protein>
    <submittedName>
        <fullName evidence="7">Response regulator</fullName>
    </submittedName>
</protein>
<evidence type="ECO:0000256" key="2">
    <source>
        <dbReference type="ARBA" id="ARBA00023125"/>
    </source>
</evidence>
<dbReference type="PRINTS" id="PR00032">
    <property type="entry name" value="HTHARAC"/>
</dbReference>
<dbReference type="SUPFAM" id="SSF52172">
    <property type="entry name" value="CheY-like"/>
    <property type="match status" value="1"/>
</dbReference>
<dbReference type="CDD" id="cd17536">
    <property type="entry name" value="REC_YesN-like"/>
    <property type="match status" value="1"/>
</dbReference>
<sequence length="258" mass="30059">MNLMIVDDEPLEREVLSMIIKKEKLAIDQFVEAKNGVDAVYLAKQKKIDLVLMDIEMPVMDGVTAAKIIKKDLPECHIIFLTANDEFSFVDGLIPREVNDYLLKPAHPTDIVQALLKHIPIQQRPVLNSYEFHEPYRHPEIDKVIEYIKENLHLDLKLDALASMVHFNGQYLSRLFKQETNHTLTQYITACRLEKAKHYLSYSSEDKVVEISKKCGFIDSNYFARVFKKYEGISPSQYQQQIFSNRKKRINSFSNFLM</sequence>
<evidence type="ECO:0000259" key="5">
    <source>
        <dbReference type="PROSITE" id="PS01124"/>
    </source>
</evidence>
<dbReference type="SMART" id="SM00342">
    <property type="entry name" value="HTH_ARAC"/>
    <property type="match status" value="1"/>
</dbReference>
<feature type="modified residue" description="4-aspartylphosphate" evidence="4">
    <location>
        <position position="54"/>
    </location>
</feature>
<gene>
    <name evidence="7" type="ORF">H9630_01180</name>
</gene>
<evidence type="ECO:0000259" key="6">
    <source>
        <dbReference type="PROSITE" id="PS50110"/>
    </source>
</evidence>
<feature type="domain" description="Response regulatory" evidence="6">
    <location>
        <begin position="2"/>
        <end position="119"/>
    </location>
</feature>
<dbReference type="Gene3D" id="1.10.10.60">
    <property type="entry name" value="Homeodomain-like"/>
    <property type="match status" value="2"/>
</dbReference>
<dbReference type="Gene3D" id="3.40.50.2300">
    <property type="match status" value="1"/>
</dbReference>
<keyword evidence="3" id="KW-0804">Transcription</keyword>
<dbReference type="Pfam" id="PF12833">
    <property type="entry name" value="HTH_18"/>
    <property type="match status" value="1"/>
</dbReference>
<dbReference type="PROSITE" id="PS50110">
    <property type="entry name" value="RESPONSE_REGULATORY"/>
    <property type="match status" value="1"/>
</dbReference>
<dbReference type="Pfam" id="PF00072">
    <property type="entry name" value="Response_reg"/>
    <property type="match status" value="1"/>
</dbReference>
<evidence type="ECO:0000313" key="8">
    <source>
        <dbReference type="Proteomes" id="UP000658980"/>
    </source>
</evidence>
<evidence type="ECO:0000313" key="7">
    <source>
        <dbReference type="EMBL" id="MBD8013413.1"/>
    </source>
</evidence>
<reference evidence="7 8" key="1">
    <citation type="submission" date="2020-08" db="EMBL/GenBank/DDBJ databases">
        <title>A Genomic Blueprint of the Chicken Gut Microbiome.</title>
        <authorList>
            <person name="Gilroy R."/>
            <person name="Ravi A."/>
            <person name="Getino M."/>
            <person name="Pursley I."/>
            <person name="Horton D.L."/>
            <person name="Alikhan N.-F."/>
            <person name="Baker D."/>
            <person name="Gharbi K."/>
            <person name="Hall N."/>
            <person name="Watson M."/>
            <person name="Adriaenssens E.M."/>
            <person name="Foster-Nyarko E."/>
            <person name="Jarju S."/>
            <person name="Secka A."/>
            <person name="Antonio M."/>
            <person name="Oren A."/>
            <person name="Chaudhuri R."/>
            <person name="La Ragione R.M."/>
            <person name="Hildebrand F."/>
            <person name="Pallen M.J."/>
        </authorList>
    </citation>
    <scope>NUCLEOTIDE SEQUENCE [LARGE SCALE GENOMIC DNA]</scope>
    <source>
        <strain evidence="7 8">Sa1BUA13</strain>
    </source>
</reference>
<keyword evidence="8" id="KW-1185">Reference proteome</keyword>
<proteinExistence type="predicted"/>
<dbReference type="PROSITE" id="PS01124">
    <property type="entry name" value="HTH_ARAC_FAMILY_2"/>
    <property type="match status" value="1"/>
</dbReference>
<dbReference type="InterPro" id="IPR020449">
    <property type="entry name" value="Tscrpt_reg_AraC-type_HTH"/>
</dbReference>
<evidence type="ECO:0000256" key="4">
    <source>
        <dbReference type="PROSITE-ProRule" id="PRU00169"/>
    </source>
</evidence>
<accession>A0ABR8W8R5</accession>
<feature type="domain" description="HTH araC/xylS-type" evidence="5">
    <location>
        <begin position="142"/>
        <end position="241"/>
    </location>
</feature>
<dbReference type="PANTHER" id="PTHR43280">
    <property type="entry name" value="ARAC-FAMILY TRANSCRIPTIONAL REGULATOR"/>
    <property type="match status" value="1"/>
</dbReference>
<dbReference type="InterPro" id="IPR011006">
    <property type="entry name" value="CheY-like_superfamily"/>
</dbReference>
<dbReference type="Proteomes" id="UP000658980">
    <property type="component" value="Unassembled WGS sequence"/>
</dbReference>
<organism evidence="7 8">
    <name type="scientific">Planococcus wigleyi</name>
    <dbReference type="NCBI Taxonomy" id="2762216"/>
    <lineage>
        <taxon>Bacteria</taxon>
        <taxon>Bacillati</taxon>
        <taxon>Bacillota</taxon>
        <taxon>Bacilli</taxon>
        <taxon>Bacillales</taxon>
        <taxon>Caryophanaceae</taxon>
        <taxon>Planococcus</taxon>
    </lineage>
</organism>